<dbReference type="Pfam" id="PF02775">
    <property type="entry name" value="TPP_enzyme_C"/>
    <property type="match status" value="1"/>
</dbReference>
<evidence type="ECO:0000256" key="5">
    <source>
        <dbReference type="ARBA" id="ARBA00014422"/>
    </source>
</evidence>
<feature type="domain" description="Thiamine pyrophosphate enzyme TPP-binding" evidence="14">
    <location>
        <begin position="386"/>
        <end position="477"/>
    </location>
</feature>
<sequence>MSEILVGQYLLRRLSELGVGTVFGVPGDYELALLNLIPEEGLSWVGTPNELVGAYAVDGYARTKRTPGALITTFGPGELSALCGIAGSYTEFVPVVHIVGYPKSAVQASGKIVHHTLGDLNYRHYLKMSDEISCATTVLTDASTAAAEIDRVLNAMLYHSQPVYIGVSEDIAYSKISAAGLETPLAKALPKNDLEVEDKVIGEILATLEESKNPVIIIDGGEARTSWEHNGTALINALRVPFVTTVLGKGIVNEQDELYRGCYSGYASWEAAVKTVDASDCVLRLGNFPADLNTGMFSEHLKSSKVIEFHRFSVKIGNATYDVKMDHVLPRLVDSIQKHGPFLTHEAPKEFAGLEPVPMPKIIGQDWLWNRMSSYLQPGDLVLTETGTTQFGFQQTRMPANSRNFTQGVWGSIGYASGSAVGASIAAKELGNYKRLVLITGEGSLQLTVQALSLLNRHGIPPVVFVLNNAGYTVERYFEGWDAEYNDVPLWEYGSLFTSLSPNVKTKTFKVDTAEALDKLLSDEEFQNASFPQCVDMIMDDKDAPTTMKALFWNKAN</sequence>
<dbReference type="InterPro" id="IPR029061">
    <property type="entry name" value="THDP-binding"/>
</dbReference>
<dbReference type="GO" id="GO:0004737">
    <property type="term" value="F:pyruvate decarboxylase activity"/>
    <property type="evidence" value="ECO:0007669"/>
    <property type="project" value="UniProtKB-EC"/>
</dbReference>
<dbReference type="SUPFAM" id="SSF52518">
    <property type="entry name" value="Thiamin diphosphate-binding fold (THDP-binding)"/>
    <property type="match status" value="2"/>
</dbReference>
<keyword evidence="16" id="KW-0670">Pyruvate</keyword>
<keyword evidence="9 12" id="KW-0786">Thiamine pyrophosphate</keyword>
<evidence type="ECO:0000256" key="10">
    <source>
        <dbReference type="ARBA" id="ARBA00023239"/>
    </source>
</evidence>
<dbReference type="GO" id="GO:0030976">
    <property type="term" value="F:thiamine pyrophosphate binding"/>
    <property type="evidence" value="ECO:0007669"/>
    <property type="project" value="InterPro"/>
</dbReference>
<evidence type="ECO:0000259" key="13">
    <source>
        <dbReference type="Pfam" id="PF00205"/>
    </source>
</evidence>
<keyword evidence="8 11" id="KW-0460">Magnesium</keyword>
<dbReference type="OrthoDB" id="3970464at2759"/>
<keyword evidence="6 11" id="KW-0479">Metal-binding</keyword>
<keyword evidence="17" id="KW-1185">Reference proteome</keyword>
<dbReference type="InterPro" id="IPR047213">
    <property type="entry name" value="TPP_PYR_PDC_IPDC-like"/>
</dbReference>
<keyword evidence="10" id="KW-0456">Lyase</keyword>
<evidence type="ECO:0000256" key="9">
    <source>
        <dbReference type="ARBA" id="ARBA00023052"/>
    </source>
</evidence>
<feature type="domain" description="Thiamine pyrophosphate enzyme central" evidence="13">
    <location>
        <begin position="203"/>
        <end position="320"/>
    </location>
</feature>
<evidence type="ECO:0000259" key="15">
    <source>
        <dbReference type="Pfam" id="PF02776"/>
    </source>
</evidence>
<evidence type="ECO:0000259" key="14">
    <source>
        <dbReference type="Pfam" id="PF02775"/>
    </source>
</evidence>
<evidence type="ECO:0000256" key="3">
    <source>
        <dbReference type="ARBA" id="ARBA00007812"/>
    </source>
</evidence>
<comment type="cofactor">
    <cofactor evidence="11">
        <name>Mg(2+)</name>
        <dbReference type="ChEBI" id="CHEBI:18420"/>
    </cofactor>
    <text evidence="11">Binds 1 Mg(2+) per subunit.</text>
</comment>
<evidence type="ECO:0000256" key="2">
    <source>
        <dbReference type="ARBA" id="ARBA00001964"/>
    </source>
</evidence>
<name>A0A395N8S6_TRIAR</name>
<dbReference type="GO" id="GO:0000287">
    <property type="term" value="F:magnesium ion binding"/>
    <property type="evidence" value="ECO:0007669"/>
    <property type="project" value="InterPro"/>
</dbReference>
<evidence type="ECO:0000313" key="16">
    <source>
        <dbReference type="EMBL" id="RFU72525.1"/>
    </source>
</evidence>
<evidence type="ECO:0000256" key="12">
    <source>
        <dbReference type="RuleBase" id="RU362132"/>
    </source>
</evidence>
<dbReference type="InterPro" id="IPR012000">
    <property type="entry name" value="Thiamin_PyroP_enz_cen_dom"/>
</dbReference>
<evidence type="ECO:0000256" key="1">
    <source>
        <dbReference type="ARBA" id="ARBA00001041"/>
    </source>
</evidence>
<dbReference type="InterPro" id="IPR012001">
    <property type="entry name" value="Thiamin_PyroP_enz_TPP-bd_dom"/>
</dbReference>
<dbReference type="Pfam" id="PF00205">
    <property type="entry name" value="TPP_enzyme_M"/>
    <property type="match status" value="1"/>
</dbReference>
<dbReference type="Proteomes" id="UP000266272">
    <property type="component" value="Unassembled WGS sequence"/>
</dbReference>
<comment type="caution">
    <text evidence="16">The sequence shown here is derived from an EMBL/GenBank/DDBJ whole genome shotgun (WGS) entry which is preliminary data.</text>
</comment>
<dbReference type="Gene3D" id="3.40.50.970">
    <property type="match status" value="2"/>
</dbReference>
<dbReference type="FunFam" id="3.40.50.970:FF:000024">
    <property type="entry name" value="Pyruvate decarboxylase isozyme"/>
    <property type="match status" value="1"/>
</dbReference>
<feature type="domain" description="Thiamine pyrophosphate enzyme N-terminal TPP-binding" evidence="15">
    <location>
        <begin position="6"/>
        <end position="114"/>
    </location>
</feature>
<keyword evidence="7" id="KW-0210">Decarboxylase</keyword>
<feature type="binding site" evidence="11">
    <location>
        <position position="469"/>
    </location>
    <ligand>
        <name>Mg(2+)</name>
        <dbReference type="ChEBI" id="CHEBI:18420"/>
    </ligand>
</feature>
<dbReference type="EMBL" id="PXOA01000836">
    <property type="protein sequence ID" value="RFU72525.1"/>
    <property type="molecule type" value="Genomic_DNA"/>
</dbReference>
<dbReference type="PANTHER" id="PTHR43452">
    <property type="entry name" value="PYRUVATE DECARBOXYLASE"/>
    <property type="match status" value="1"/>
</dbReference>
<dbReference type="Gene3D" id="3.40.50.1220">
    <property type="entry name" value="TPP-binding domain"/>
    <property type="match status" value="1"/>
</dbReference>
<dbReference type="FunFam" id="3.40.50.970:FF:000019">
    <property type="entry name" value="Pyruvate decarboxylase isozyme"/>
    <property type="match status" value="1"/>
</dbReference>
<dbReference type="PIRSF" id="PIRSF036565">
    <property type="entry name" value="Pyruvt_ip_decrb"/>
    <property type="match status" value="1"/>
</dbReference>
<dbReference type="Pfam" id="PF02776">
    <property type="entry name" value="TPP_enzyme_N"/>
    <property type="match status" value="1"/>
</dbReference>
<dbReference type="SUPFAM" id="SSF52467">
    <property type="entry name" value="DHS-like NAD/FAD-binding domain"/>
    <property type="match status" value="1"/>
</dbReference>
<evidence type="ECO:0000256" key="11">
    <source>
        <dbReference type="PIRSR" id="PIRSR036565-2"/>
    </source>
</evidence>
<accession>A0A395N8S6</accession>
<evidence type="ECO:0000256" key="4">
    <source>
        <dbReference type="ARBA" id="ARBA00013202"/>
    </source>
</evidence>
<dbReference type="EC" id="4.1.1.1" evidence="4"/>
<feature type="binding site" evidence="11">
    <location>
        <position position="471"/>
    </location>
    <ligand>
        <name>Mg(2+)</name>
        <dbReference type="ChEBI" id="CHEBI:18420"/>
    </ligand>
</feature>
<dbReference type="InterPro" id="IPR029035">
    <property type="entry name" value="DHS-like_NAD/FAD-binding_dom"/>
</dbReference>
<proteinExistence type="inferred from homology"/>
<dbReference type="CDD" id="cd07038">
    <property type="entry name" value="TPP_PYR_PDC_IPDC_like"/>
    <property type="match status" value="1"/>
</dbReference>
<reference evidence="16 17" key="1">
    <citation type="journal article" date="2018" name="PLoS Pathog.">
        <title>Evolution of structural diversity of trichothecenes, a family of toxins produced by plant pathogenic and entomopathogenic fungi.</title>
        <authorList>
            <person name="Proctor R.H."/>
            <person name="McCormick S.P."/>
            <person name="Kim H.S."/>
            <person name="Cardoza R.E."/>
            <person name="Stanley A.M."/>
            <person name="Lindo L."/>
            <person name="Kelly A."/>
            <person name="Brown D.W."/>
            <person name="Lee T."/>
            <person name="Vaughan M.M."/>
            <person name="Alexander N.J."/>
            <person name="Busman M."/>
            <person name="Gutierrez S."/>
        </authorList>
    </citation>
    <scope>NUCLEOTIDE SEQUENCE [LARGE SCALE GENOMIC DNA]</scope>
    <source>
        <strain evidence="16 17">IBT 40837</strain>
    </source>
</reference>
<dbReference type="CDD" id="cd02005">
    <property type="entry name" value="TPP_PDC_IPDC"/>
    <property type="match status" value="1"/>
</dbReference>
<comment type="similarity">
    <text evidence="3 12">Belongs to the TPP enzyme family.</text>
</comment>
<evidence type="ECO:0000256" key="7">
    <source>
        <dbReference type="ARBA" id="ARBA00022793"/>
    </source>
</evidence>
<evidence type="ECO:0000313" key="17">
    <source>
        <dbReference type="Proteomes" id="UP000266272"/>
    </source>
</evidence>
<gene>
    <name evidence="16" type="ORF">TARUN_9735</name>
</gene>
<dbReference type="PANTHER" id="PTHR43452:SF30">
    <property type="entry name" value="PYRUVATE DECARBOXYLASE ISOZYME 1-RELATED"/>
    <property type="match status" value="1"/>
</dbReference>
<dbReference type="GO" id="GO:0005829">
    <property type="term" value="C:cytosol"/>
    <property type="evidence" value="ECO:0007669"/>
    <property type="project" value="TreeGrafter"/>
</dbReference>
<dbReference type="InterPro" id="IPR012110">
    <property type="entry name" value="PDC/IPDC-like"/>
</dbReference>
<organism evidence="16 17">
    <name type="scientific">Trichoderma arundinaceum</name>
    <dbReference type="NCBI Taxonomy" id="490622"/>
    <lineage>
        <taxon>Eukaryota</taxon>
        <taxon>Fungi</taxon>
        <taxon>Dikarya</taxon>
        <taxon>Ascomycota</taxon>
        <taxon>Pezizomycotina</taxon>
        <taxon>Sordariomycetes</taxon>
        <taxon>Hypocreomycetidae</taxon>
        <taxon>Hypocreales</taxon>
        <taxon>Hypocreaceae</taxon>
        <taxon>Trichoderma</taxon>
    </lineage>
</organism>
<evidence type="ECO:0000256" key="6">
    <source>
        <dbReference type="ARBA" id="ARBA00022723"/>
    </source>
</evidence>
<comment type="catalytic activity">
    <reaction evidence="1">
        <text>a 2-oxocarboxylate + H(+) = an aldehyde + CO2</text>
        <dbReference type="Rhea" id="RHEA:11628"/>
        <dbReference type="ChEBI" id="CHEBI:15378"/>
        <dbReference type="ChEBI" id="CHEBI:16526"/>
        <dbReference type="ChEBI" id="CHEBI:17478"/>
        <dbReference type="ChEBI" id="CHEBI:35179"/>
        <dbReference type="EC" id="4.1.1.1"/>
    </reaction>
</comment>
<comment type="cofactor">
    <cofactor evidence="2">
        <name>thiamine diphosphate</name>
        <dbReference type="ChEBI" id="CHEBI:58937"/>
    </cofactor>
</comment>
<dbReference type="InterPro" id="IPR011766">
    <property type="entry name" value="TPP_enzyme_TPP-bd"/>
</dbReference>
<dbReference type="STRING" id="490622.A0A395N8S6"/>
<dbReference type="InterPro" id="IPR047214">
    <property type="entry name" value="TPP_PDC_IPDC"/>
</dbReference>
<evidence type="ECO:0000256" key="8">
    <source>
        <dbReference type="ARBA" id="ARBA00022842"/>
    </source>
</evidence>
<dbReference type="GO" id="GO:0005634">
    <property type="term" value="C:nucleus"/>
    <property type="evidence" value="ECO:0007669"/>
    <property type="project" value="TreeGrafter"/>
</dbReference>
<dbReference type="GO" id="GO:0000949">
    <property type="term" value="P:aromatic amino acid family catabolic process to alcohol via Ehrlich pathway"/>
    <property type="evidence" value="ECO:0007669"/>
    <property type="project" value="TreeGrafter"/>
</dbReference>
<dbReference type="AlphaFoldDB" id="A0A395N8S6"/>
<protein>
    <recommendedName>
        <fullName evidence="5">Pyruvate decarboxylase</fullName>
        <ecNumber evidence="4">4.1.1.1</ecNumber>
    </recommendedName>
</protein>